<feature type="coiled-coil region" evidence="1">
    <location>
        <begin position="96"/>
        <end position="123"/>
    </location>
</feature>
<keyword evidence="1" id="KW-0175">Coiled coil</keyword>
<evidence type="ECO:0000313" key="2">
    <source>
        <dbReference type="EMBL" id="DBA01986.1"/>
    </source>
</evidence>
<accession>A0AAV2Z6M3</accession>
<dbReference type="EMBL" id="DAKRPA010000038">
    <property type="protein sequence ID" value="DBA01986.1"/>
    <property type="molecule type" value="Genomic_DNA"/>
</dbReference>
<keyword evidence="3" id="KW-1185">Reference proteome</keyword>
<evidence type="ECO:0000256" key="1">
    <source>
        <dbReference type="SAM" id="Coils"/>
    </source>
</evidence>
<gene>
    <name evidence="2" type="ORF">N0F65_006719</name>
</gene>
<reference evidence="2" key="2">
    <citation type="journal article" date="2023" name="Microbiol Resour">
        <title>Decontamination and Annotation of the Draft Genome Sequence of the Oomycete Lagenidium giganteum ARSEF 373.</title>
        <authorList>
            <person name="Morgan W.R."/>
            <person name="Tartar A."/>
        </authorList>
    </citation>
    <scope>NUCLEOTIDE SEQUENCE</scope>
    <source>
        <strain evidence="2">ARSEF 373</strain>
    </source>
</reference>
<dbReference type="AlphaFoldDB" id="A0AAV2Z6M3"/>
<proteinExistence type="predicted"/>
<sequence length="158" mass="17492">MQYGLTLYVAKKDGKRDGAWLSERDGDVVALSKPNFPDDLRAKYLSDASIMNPTWGCDDYFNADTPRGKVIHVLVQLPEKSESAAPAQPSEVMEALARSEAIALQTQEQLQQTNQKVAIVEDARKEVSISKMSTKKGNDLKNALGLYVNEVIKKEPQP</sequence>
<name>A0AAV2Z6M3_9STRA</name>
<dbReference type="Proteomes" id="UP001146120">
    <property type="component" value="Unassembled WGS sequence"/>
</dbReference>
<evidence type="ECO:0000313" key="3">
    <source>
        <dbReference type="Proteomes" id="UP001146120"/>
    </source>
</evidence>
<comment type="caution">
    <text evidence="2">The sequence shown here is derived from an EMBL/GenBank/DDBJ whole genome shotgun (WGS) entry which is preliminary data.</text>
</comment>
<organism evidence="2 3">
    <name type="scientific">Lagenidium giganteum</name>
    <dbReference type="NCBI Taxonomy" id="4803"/>
    <lineage>
        <taxon>Eukaryota</taxon>
        <taxon>Sar</taxon>
        <taxon>Stramenopiles</taxon>
        <taxon>Oomycota</taxon>
        <taxon>Peronosporomycetes</taxon>
        <taxon>Pythiales</taxon>
        <taxon>Pythiaceae</taxon>
    </lineage>
</organism>
<protein>
    <submittedName>
        <fullName evidence="2">Uncharacterized protein</fullName>
    </submittedName>
</protein>
<reference evidence="2" key="1">
    <citation type="submission" date="2022-11" db="EMBL/GenBank/DDBJ databases">
        <authorList>
            <person name="Morgan W.R."/>
            <person name="Tartar A."/>
        </authorList>
    </citation>
    <scope>NUCLEOTIDE SEQUENCE</scope>
    <source>
        <strain evidence="2">ARSEF 373</strain>
    </source>
</reference>